<gene>
    <name evidence="1" type="ORF">SAMN05660991_00935</name>
</gene>
<protein>
    <submittedName>
        <fullName evidence="1">Uncharacterized protein</fullName>
    </submittedName>
</protein>
<sequence length="364" mass="38179">MGSAEHGLQVGDTGMASIGALAFGPDDVLFAADSRRARVVALDVADTATTAAAGPVDLTDLDGALAAYLGCDVADVALRDLAVHPRTGSVYLSVMRGSGTAGRPVLVRVDRADGSLSDVPLDSVAHAAADLTDAPAEDDPRQDTWLGEGEAREYNGRVLRITRVPARLSAITDLAYVDGAVLVAGMSDEEFASTLRRIPFPFDGRQAASGLEIFHVSHGMWETASPIRTFVPYEGGASILASYTCTPLVHFPMADLAAGGRATGRTVAELGWGNQPLDMVAVSQDGAEHLLVSHTAYPLMKIACADIDRQEPLTEPKEPTGVPRTLEDVVGVSLMALLDDEHVLVVQADDAGVRSLRSLKTASL</sequence>
<dbReference type="EMBL" id="FOEE01000002">
    <property type="protein sequence ID" value="SEO60139.1"/>
    <property type="molecule type" value="Genomic_DNA"/>
</dbReference>
<reference evidence="2" key="1">
    <citation type="submission" date="2016-10" db="EMBL/GenBank/DDBJ databases">
        <authorList>
            <person name="Varghese N."/>
            <person name="Submissions S."/>
        </authorList>
    </citation>
    <scope>NUCLEOTIDE SEQUENCE [LARGE SCALE GENOMIC DNA]</scope>
    <source>
        <strain evidence="2">DSM 45413</strain>
    </source>
</reference>
<name>A0A1H8R0L4_9ACTN</name>
<dbReference type="SUPFAM" id="SSF63825">
    <property type="entry name" value="YWTD domain"/>
    <property type="match status" value="1"/>
</dbReference>
<organism evidence="1 2">
    <name type="scientific">Trujillonella endophytica</name>
    <dbReference type="NCBI Taxonomy" id="673521"/>
    <lineage>
        <taxon>Bacteria</taxon>
        <taxon>Bacillati</taxon>
        <taxon>Actinomycetota</taxon>
        <taxon>Actinomycetes</taxon>
        <taxon>Geodermatophilales</taxon>
        <taxon>Geodermatophilaceae</taxon>
        <taxon>Trujillonella</taxon>
    </lineage>
</organism>
<accession>A0A1H8R0L4</accession>
<evidence type="ECO:0000313" key="2">
    <source>
        <dbReference type="Proteomes" id="UP000198960"/>
    </source>
</evidence>
<dbReference type="OrthoDB" id="237405at2"/>
<dbReference type="AlphaFoldDB" id="A0A1H8R0L4"/>
<dbReference type="RefSeq" id="WP_091940617.1">
    <property type="nucleotide sequence ID" value="NZ_FOEE01000002.1"/>
</dbReference>
<keyword evidence="2" id="KW-1185">Reference proteome</keyword>
<dbReference type="STRING" id="673521.SAMN05660991_00935"/>
<proteinExistence type="predicted"/>
<evidence type="ECO:0000313" key="1">
    <source>
        <dbReference type="EMBL" id="SEO60139.1"/>
    </source>
</evidence>
<dbReference type="Proteomes" id="UP000198960">
    <property type="component" value="Unassembled WGS sequence"/>
</dbReference>